<accession>A0A2P8IAQ6</accession>
<evidence type="ECO:0000256" key="2">
    <source>
        <dbReference type="ARBA" id="ARBA00022525"/>
    </source>
</evidence>
<evidence type="ECO:0000313" key="9">
    <source>
        <dbReference type="EMBL" id="PSL55545.1"/>
    </source>
</evidence>
<evidence type="ECO:0000259" key="8">
    <source>
        <dbReference type="PROSITE" id="PS50847"/>
    </source>
</evidence>
<keyword evidence="1" id="KW-0134">Cell wall</keyword>
<reference evidence="9 10" key="1">
    <citation type="submission" date="2018-03" db="EMBL/GenBank/DDBJ databases">
        <title>Genomic Encyclopedia of Type Strains, Phase III (KMG-III): the genomes of soil and plant-associated and newly described type strains.</title>
        <authorList>
            <person name="Whitman W."/>
        </authorList>
    </citation>
    <scope>NUCLEOTIDE SEQUENCE [LARGE SCALE GENOMIC DNA]</scope>
    <source>
        <strain evidence="9 10">CGMCC 4.7097</strain>
    </source>
</reference>
<evidence type="ECO:0000313" key="10">
    <source>
        <dbReference type="Proteomes" id="UP000241118"/>
    </source>
</evidence>
<dbReference type="NCBIfam" id="TIGR01167">
    <property type="entry name" value="LPXTG_anchor"/>
    <property type="match status" value="1"/>
</dbReference>
<keyword evidence="10" id="KW-1185">Reference proteome</keyword>
<name>A0A2P8IAQ6_SACCR</name>
<evidence type="ECO:0000256" key="5">
    <source>
        <dbReference type="SAM" id="MobiDB-lite"/>
    </source>
</evidence>
<dbReference type="EMBL" id="PYAX01000005">
    <property type="protein sequence ID" value="PSL55545.1"/>
    <property type="molecule type" value="Genomic_DNA"/>
</dbReference>
<proteinExistence type="predicted"/>
<keyword evidence="6" id="KW-0812">Transmembrane</keyword>
<keyword evidence="6" id="KW-1133">Transmembrane helix</keyword>
<dbReference type="InterPro" id="IPR013552">
    <property type="entry name" value="Thioester_dom"/>
</dbReference>
<sequence>MASRSTLQRLGAAILGAGLVVMTALPASAADKPKVEPYKGANEPGMGIYLERDGELLDGNADEEGKQAFNASLIGLKLHEGGEDQTAQAYCVELPTPLEDGKPLEEVPWGEHPNPGTKFKENAAKVNWVLQNSYPAVDAVDAFELYGLDPKNEEKKRSILIAGTQAAVWHFSDGIDLRKDDSTAETEDVYGGTVDELVYKVYEYLTTKAVDLAEPKPTLSIEPGELEGKAGGKIGPFVISTTATGFVLTAELPAGVTIVDAEGKPLLVADEDSRSAAATSNVAEVWVKVDQLAVPGEVEFTVSASAELRSGRLFVSSDRNQKTQSLIIAKSENFPVNAKAKAKWLAAAVETTTTEATTTTVPTTTTTEAPTTTTTTDVAAGGGEGELADTGASIFVPLLIGLGLLGAGAGALLFLRRKRTA</sequence>
<dbReference type="NCBIfam" id="TIGR03934">
    <property type="entry name" value="TQXA_dom"/>
    <property type="match status" value="1"/>
</dbReference>
<keyword evidence="3 7" id="KW-0732">Signal</keyword>
<dbReference type="InterPro" id="IPR019931">
    <property type="entry name" value="LPXTG_anchor"/>
</dbReference>
<evidence type="ECO:0000256" key="6">
    <source>
        <dbReference type="SAM" id="Phobius"/>
    </source>
</evidence>
<evidence type="ECO:0000256" key="7">
    <source>
        <dbReference type="SAM" id="SignalP"/>
    </source>
</evidence>
<feature type="transmembrane region" description="Helical" evidence="6">
    <location>
        <begin position="394"/>
        <end position="415"/>
    </location>
</feature>
<keyword evidence="4" id="KW-0572">Peptidoglycan-anchor</keyword>
<evidence type="ECO:0000256" key="1">
    <source>
        <dbReference type="ARBA" id="ARBA00022512"/>
    </source>
</evidence>
<protein>
    <submittedName>
        <fullName evidence="9">LPXTG-motif cell wall-anchored protein/TQXA domain-containing protein</fullName>
    </submittedName>
</protein>
<evidence type="ECO:0000256" key="4">
    <source>
        <dbReference type="ARBA" id="ARBA00023088"/>
    </source>
</evidence>
<dbReference type="Gene3D" id="1.10.150.480">
    <property type="match status" value="1"/>
</dbReference>
<dbReference type="InterPro" id="IPR023849">
    <property type="entry name" value="TQXA_dom"/>
</dbReference>
<feature type="region of interest" description="Disordered" evidence="5">
    <location>
        <begin position="354"/>
        <end position="374"/>
    </location>
</feature>
<feature type="domain" description="Gram-positive cocci surface proteins LPxTG" evidence="8">
    <location>
        <begin position="387"/>
        <end position="421"/>
    </location>
</feature>
<organism evidence="9 10">
    <name type="scientific">Saccharothrix carnea</name>
    <dbReference type="NCBI Taxonomy" id="1280637"/>
    <lineage>
        <taxon>Bacteria</taxon>
        <taxon>Bacillati</taxon>
        <taxon>Actinomycetota</taxon>
        <taxon>Actinomycetes</taxon>
        <taxon>Pseudonocardiales</taxon>
        <taxon>Pseudonocardiaceae</taxon>
        <taxon>Saccharothrix</taxon>
    </lineage>
</organism>
<feature type="signal peptide" evidence="7">
    <location>
        <begin position="1"/>
        <end position="29"/>
    </location>
</feature>
<dbReference type="RefSeq" id="WP_106616391.1">
    <property type="nucleotide sequence ID" value="NZ_PYAX01000005.1"/>
</dbReference>
<dbReference type="Proteomes" id="UP000241118">
    <property type="component" value="Unassembled WGS sequence"/>
</dbReference>
<keyword evidence="2" id="KW-0964">Secreted</keyword>
<gene>
    <name evidence="9" type="ORF">B0I31_105511</name>
</gene>
<dbReference type="PROSITE" id="PS50847">
    <property type="entry name" value="GRAM_POS_ANCHORING"/>
    <property type="match status" value="1"/>
</dbReference>
<dbReference type="Pfam" id="PF08341">
    <property type="entry name" value="TED"/>
    <property type="match status" value="1"/>
</dbReference>
<feature type="chain" id="PRO_5015107539" evidence="7">
    <location>
        <begin position="30"/>
        <end position="421"/>
    </location>
</feature>
<comment type="caution">
    <text evidence="9">The sequence shown here is derived from an EMBL/GenBank/DDBJ whole genome shotgun (WGS) entry which is preliminary data.</text>
</comment>
<evidence type="ECO:0000256" key="3">
    <source>
        <dbReference type="ARBA" id="ARBA00022729"/>
    </source>
</evidence>
<keyword evidence="6" id="KW-0472">Membrane</keyword>
<dbReference type="OrthoDB" id="2676146at2"/>
<dbReference type="AlphaFoldDB" id="A0A2P8IAQ6"/>